<dbReference type="Proteomes" id="UP000748025">
    <property type="component" value="Unassembled WGS sequence"/>
</dbReference>
<dbReference type="PANTHER" id="PTHR38695">
    <property type="entry name" value="AMINO ACID PERMEASE_ SLC12A DOMAIN-CONTAINING PROTEIN"/>
    <property type="match status" value="1"/>
</dbReference>
<dbReference type="AlphaFoldDB" id="A0A9P7NE02"/>
<reference evidence="3" key="1">
    <citation type="journal article" date="2020" name="bioRxiv">
        <title>Whole genome comparisons of ergot fungi reveals the divergence and evolution of species within the genus Claviceps are the result of varying mechanisms driving genome evolution and host range expansion.</title>
        <authorList>
            <person name="Wyka S.A."/>
            <person name="Mondo S.J."/>
            <person name="Liu M."/>
            <person name="Dettman J."/>
            <person name="Nalam V."/>
            <person name="Broders K.D."/>
        </authorList>
    </citation>
    <scope>NUCLEOTIDE SEQUENCE</scope>
    <source>
        <strain evidence="3">CCC 602</strain>
    </source>
</reference>
<keyword evidence="4" id="KW-1185">Reference proteome</keyword>
<feature type="compositionally biased region" description="Low complexity" evidence="1">
    <location>
        <begin position="143"/>
        <end position="170"/>
    </location>
</feature>
<dbReference type="OrthoDB" id="9987011at2759"/>
<feature type="region of interest" description="Disordered" evidence="1">
    <location>
        <begin position="1"/>
        <end position="52"/>
    </location>
</feature>
<protein>
    <recommendedName>
        <fullName evidence="2">Luciferase domain-containing protein</fullName>
    </recommendedName>
</protein>
<evidence type="ECO:0000313" key="3">
    <source>
        <dbReference type="EMBL" id="KAG6014795.1"/>
    </source>
</evidence>
<evidence type="ECO:0000313" key="4">
    <source>
        <dbReference type="Proteomes" id="UP000748025"/>
    </source>
</evidence>
<feature type="domain" description="Luciferase" evidence="2">
    <location>
        <begin position="248"/>
        <end position="320"/>
    </location>
</feature>
<dbReference type="EMBL" id="SRPW01000414">
    <property type="protein sequence ID" value="KAG6014795.1"/>
    <property type="molecule type" value="Genomic_DNA"/>
</dbReference>
<evidence type="ECO:0000256" key="1">
    <source>
        <dbReference type="SAM" id="MobiDB-lite"/>
    </source>
</evidence>
<comment type="caution">
    <text evidence="3">The sequence shown here is derived from an EMBL/GenBank/DDBJ whole genome shotgun (WGS) entry which is preliminary data.</text>
</comment>
<dbReference type="InterPro" id="IPR040841">
    <property type="entry name" value="Luciferase_dom"/>
</dbReference>
<feature type="compositionally biased region" description="Polar residues" evidence="1">
    <location>
        <begin position="1"/>
        <end position="11"/>
    </location>
</feature>
<accession>A0A9P7NE02</accession>
<dbReference type="Pfam" id="PF17648">
    <property type="entry name" value="Luciferase"/>
    <property type="match status" value="1"/>
</dbReference>
<dbReference type="PANTHER" id="PTHR38695:SF1">
    <property type="entry name" value="AMINO ACID PERMEASE_ SLC12A DOMAIN-CONTAINING PROTEIN"/>
    <property type="match status" value="1"/>
</dbReference>
<evidence type="ECO:0000259" key="2">
    <source>
        <dbReference type="Pfam" id="PF17648"/>
    </source>
</evidence>
<name>A0A9P7NE02_9HYPO</name>
<feature type="region of interest" description="Disordered" evidence="1">
    <location>
        <begin position="143"/>
        <end position="183"/>
    </location>
</feature>
<sequence length="332" mass="37032">MSVTLASSTKTRPPFVFPPALIDERDNHDDDDDDHNNDDDKEPTTVQKPLSCTVHPPKPLSITLTGPSIFLLSATLLLSLRFLGPRPTELIVLLAPLFILLRNDYQNFLNLGPGGTPSSLYGYLQISWWRLWALHDPFTAPSPSSSTSSSSSSGILLAPSSSSSSISSPPQHQSDLPYRPGPRPLVAGIAPQRQLDQHGSRHSYLALRRTMIKLAATKPLSFGTERSCVEKHGLALFARHALRTNCQGEIVHVHDSDHSMHMCLHPEDIKVVLQKGWGQRHPLARKGWWFQMPVSADFVMIYAPRNQHELQIVYRIIEAAIWYTSEEMVSLS</sequence>
<dbReference type="InterPro" id="IPR048273">
    <property type="entry name" value="Luciferase"/>
</dbReference>
<proteinExistence type="predicted"/>
<gene>
    <name evidence="3" type="ORF">E4U43_006122</name>
</gene>
<feature type="compositionally biased region" description="Acidic residues" evidence="1">
    <location>
        <begin position="29"/>
        <end position="41"/>
    </location>
</feature>
<organism evidence="3 4">
    <name type="scientific">Claviceps pusilla</name>
    <dbReference type="NCBI Taxonomy" id="123648"/>
    <lineage>
        <taxon>Eukaryota</taxon>
        <taxon>Fungi</taxon>
        <taxon>Dikarya</taxon>
        <taxon>Ascomycota</taxon>
        <taxon>Pezizomycotina</taxon>
        <taxon>Sordariomycetes</taxon>
        <taxon>Hypocreomycetidae</taxon>
        <taxon>Hypocreales</taxon>
        <taxon>Clavicipitaceae</taxon>
        <taxon>Claviceps</taxon>
    </lineage>
</organism>